<gene>
    <name evidence="1" type="ORF">PBV87_17700</name>
</gene>
<dbReference type="GO" id="GO:0005975">
    <property type="term" value="P:carbohydrate metabolic process"/>
    <property type="evidence" value="ECO:0007669"/>
    <property type="project" value="InterPro"/>
</dbReference>
<dbReference type="InterPro" id="IPR011330">
    <property type="entry name" value="Glyco_hydro/deAcase_b/a-brl"/>
</dbReference>
<evidence type="ECO:0000313" key="2">
    <source>
        <dbReference type="Proteomes" id="UP001169242"/>
    </source>
</evidence>
<organism evidence="1 2">
    <name type="scientific">Holtiella tumoricola</name>
    <dbReference type="NCBI Taxonomy" id="3018743"/>
    <lineage>
        <taxon>Bacteria</taxon>
        <taxon>Bacillati</taxon>
        <taxon>Bacillota</taxon>
        <taxon>Clostridia</taxon>
        <taxon>Lachnospirales</taxon>
        <taxon>Cellulosilyticaceae</taxon>
        <taxon>Holtiella</taxon>
    </lineage>
</organism>
<dbReference type="CDD" id="cd10791">
    <property type="entry name" value="GH38N_AMII_like_1"/>
    <property type="match status" value="1"/>
</dbReference>
<dbReference type="RefSeq" id="WP_271013183.1">
    <property type="nucleotide sequence ID" value="NZ_JAQIFT010000061.1"/>
</dbReference>
<dbReference type="Proteomes" id="UP001169242">
    <property type="component" value="Unassembled WGS sequence"/>
</dbReference>
<dbReference type="InterPro" id="IPR032482">
    <property type="entry name" value="DUF5054"/>
</dbReference>
<keyword evidence="2" id="KW-1185">Reference proteome</keyword>
<evidence type="ECO:0000313" key="1">
    <source>
        <dbReference type="EMBL" id="MDA3733317.1"/>
    </source>
</evidence>
<accession>A0AA42DRC1</accession>
<sequence length="686" mass="79454">MDKHTIKKVHVVYKTHLDIGFTNFGYQVLDDYLNKFIPKAIDLALKLNTKEDKKFIWTVGSYLIDYYLKNASQAEQEKLVCAIKDGSIRWHGIACTTHTEAMNEPLLEYSLDLSKKLDERFGTQTIASKMTDVPGHTRGMVKHLVKRGIRYLHIGVNPSSMVPNVPPIFRWQDGEDEVIVHYSAGYGKELLIDGFDEVLEFAHTGDNLGPQSEEDILNEIDRIQKLYPHATIQASSLDEFAKSILTIKDRLPVVKEEIGDTWIHGISSDPKKIAEYKELLRLRDEWMKAGLLKEEDQAYDGFMMNLLMIAEHTWGLDFKKYLADFKNWSKEDFKAAREADATTLEFLTYRNSHMLEVLQYDIEKYRAGHFTGSYKMYEASHTEQRAYIQKAIEALPEDLQKQALAALEQLKPKAFNKQGEEVFANRLLEVNGWKVKLGACGQLIYLENNEKVWLEQGEVGRLQYDIYDVVDVSTNYYQYNRNFLETCSWSEGDFSKPGLEFVEDLKGRCYDFTTRYIVKEGNQLKVSLFGDEQAAKKYGMPNKAQITYTFEDNKVFMRVEWLDKEANKIPEAIWLKVQFDVDNPYRWQMNKVGAWINPFDVVKGGNRKQHGVEALAYDGADGAIHIRNIHSPIVSIGDKNIYKMDNKVDSLEEGFYFNLFNNRWGTNFCQWCEDDCAFEYEITFNK</sequence>
<dbReference type="SUPFAM" id="SSF88713">
    <property type="entry name" value="Glycoside hydrolase/deacetylase"/>
    <property type="match status" value="1"/>
</dbReference>
<proteinExistence type="predicted"/>
<dbReference type="EMBL" id="JAQIFT010000061">
    <property type="protein sequence ID" value="MDA3733317.1"/>
    <property type="molecule type" value="Genomic_DNA"/>
</dbReference>
<dbReference type="AlphaFoldDB" id="A0AA42DRC1"/>
<name>A0AA42DRC1_9FIRM</name>
<reference evidence="1" key="1">
    <citation type="journal article" date="2023" name="Int. J. Syst. Evol. Microbiol.">
        <title>&lt;i&gt;Holtiella tumoricola&lt;/i&gt; gen. nov. sp. nov., isolated from a human clinical sample.</title>
        <authorList>
            <person name="Allen-Vercoe E."/>
            <person name="Daigneault M.C."/>
            <person name="Vancuren S.J."/>
            <person name="Cochrane K."/>
            <person name="O'Neal L.L."/>
            <person name="Sankaranarayanan K."/>
            <person name="Lawson P.A."/>
        </authorList>
    </citation>
    <scope>NUCLEOTIDE SEQUENCE</scope>
    <source>
        <strain evidence="1">CC70A</strain>
    </source>
</reference>
<protein>
    <submittedName>
        <fullName evidence="1">DUF5054 domain-containing protein</fullName>
    </submittedName>
</protein>
<comment type="caution">
    <text evidence="1">The sequence shown here is derived from an EMBL/GenBank/DDBJ whole genome shotgun (WGS) entry which is preliminary data.</text>
</comment>
<dbReference type="Pfam" id="PF16477">
    <property type="entry name" value="DUF5054"/>
    <property type="match status" value="1"/>
</dbReference>